<keyword evidence="2" id="KW-1185">Reference proteome</keyword>
<dbReference type="Ensembl" id="ENSPEMT00000038358.1">
    <property type="protein sequence ID" value="ENSPEMP00000031454.1"/>
    <property type="gene ID" value="ENSPEMG00000027954.1"/>
</dbReference>
<sequence>METKFHFSLPQLCPPRVCSVCHIWRGPRHRSRYKVLFSKSISDCPFIMSSLFKMTRGAALWEGHQSPYAEKEEPGLH</sequence>
<name>A0A8C8UM98_PERMB</name>
<reference evidence="1" key="3">
    <citation type="submission" date="2025-09" db="UniProtKB">
        <authorList>
            <consortium name="Ensembl"/>
        </authorList>
    </citation>
    <scope>IDENTIFICATION</scope>
</reference>
<reference evidence="1" key="2">
    <citation type="submission" date="2025-08" db="UniProtKB">
        <authorList>
            <consortium name="Ensembl"/>
        </authorList>
    </citation>
    <scope>IDENTIFICATION</scope>
</reference>
<dbReference type="Proteomes" id="UP000694547">
    <property type="component" value="Chromosome 11"/>
</dbReference>
<protein>
    <submittedName>
        <fullName evidence="1">Uncharacterized protein</fullName>
    </submittedName>
</protein>
<evidence type="ECO:0000313" key="1">
    <source>
        <dbReference type="Ensembl" id="ENSPEMP00000031454.1"/>
    </source>
</evidence>
<proteinExistence type="predicted"/>
<organism evidence="1 2">
    <name type="scientific">Peromyscus maniculatus bairdii</name>
    <name type="common">Prairie deer mouse</name>
    <dbReference type="NCBI Taxonomy" id="230844"/>
    <lineage>
        <taxon>Eukaryota</taxon>
        <taxon>Metazoa</taxon>
        <taxon>Chordata</taxon>
        <taxon>Craniata</taxon>
        <taxon>Vertebrata</taxon>
        <taxon>Euteleostomi</taxon>
        <taxon>Mammalia</taxon>
        <taxon>Eutheria</taxon>
        <taxon>Euarchontoglires</taxon>
        <taxon>Glires</taxon>
        <taxon>Rodentia</taxon>
        <taxon>Myomorpha</taxon>
        <taxon>Muroidea</taxon>
        <taxon>Cricetidae</taxon>
        <taxon>Neotominae</taxon>
        <taxon>Peromyscus</taxon>
    </lineage>
</organism>
<evidence type="ECO:0000313" key="2">
    <source>
        <dbReference type="Proteomes" id="UP000694547"/>
    </source>
</evidence>
<accession>A0A8C8UM98</accession>
<reference evidence="1 2" key="1">
    <citation type="submission" date="2018-10" db="EMBL/GenBank/DDBJ databases">
        <title>Improved assembly of the deer mouse Peromyscus maniculatus genome.</title>
        <authorList>
            <person name="Lassance J.-M."/>
            <person name="Hoekstra H.E."/>
        </authorList>
    </citation>
    <scope>NUCLEOTIDE SEQUENCE [LARGE SCALE GENOMIC DNA]</scope>
</reference>
<dbReference type="AlphaFoldDB" id="A0A8C8UM98"/>